<keyword evidence="1" id="KW-0614">Plasmid</keyword>
<protein>
    <submittedName>
        <fullName evidence="1">Ribbon-helix-helix domain-containing protein</fullName>
    </submittedName>
</protein>
<keyword evidence="2" id="KW-1185">Reference proteome</keyword>
<dbReference type="GeneID" id="89337918"/>
<gene>
    <name evidence="1" type="ORF">V6M85_14075</name>
</gene>
<geneLocation type="plasmid" evidence="1 2">
    <name>pRT2</name>
</geneLocation>
<name>A0AAX4L598_9CREN</name>
<dbReference type="Proteomes" id="UP001432202">
    <property type="component" value="Plasmid pRT2"/>
</dbReference>
<dbReference type="Gene3D" id="1.10.1220.10">
    <property type="entry name" value="Met repressor-like"/>
    <property type="match status" value="1"/>
</dbReference>
<dbReference type="RefSeq" id="WP_338604887.1">
    <property type="nucleotide sequence ID" value="NZ_CP146017.1"/>
</dbReference>
<dbReference type="AlphaFoldDB" id="A0AAX4L598"/>
<evidence type="ECO:0000313" key="1">
    <source>
        <dbReference type="EMBL" id="WWQ61873.1"/>
    </source>
</evidence>
<reference evidence="1 2" key="1">
    <citation type="submission" date="2024-02" db="EMBL/GenBank/DDBJ databases">
        <title>STSV induces naive adaptation in Sulfolobus.</title>
        <authorList>
            <person name="Xiang X."/>
            <person name="Song M."/>
        </authorList>
    </citation>
    <scope>NUCLEOTIDE SEQUENCE [LARGE SCALE GENOMIC DNA]</scope>
    <source>
        <strain evidence="1 2">RT2</strain>
        <plasmid evidence="1 2">pRT2</plasmid>
    </source>
</reference>
<proteinExistence type="predicted"/>
<dbReference type="InterPro" id="IPR010985">
    <property type="entry name" value="Ribbon_hlx_hlx"/>
</dbReference>
<dbReference type="GO" id="GO:0006355">
    <property type="term" value="P:regulation of DNA-templated transcription"/>
    <property type="evidence" value="ECO:0007669"/>
    <property type="project" value="InterPro"/>
</dbReference>
<accession>A0AAX4L598</accession>
<organism evidence="1 2">
    <name type="scientific">Sulfolobus tengchongensis</name>
    <dbReference type="NCBI Taxonomy" id="207809"/>
    <lineage>
        <taxon>Archaea</taxon>
        <taxon>Thermoproteota</taxon>
        <taxon>Thermoprotei</taxon>
        <taxon>Sulfolobales</taxon>
        <taxon>Sulfolobaceae</taxon>
        <taxon>Sulfolobus</taxon>
    </lineage>
</organism>
<dbReference type="InterPro" id="IPR013321">
    <property type="entry name" value="Arc_rbn_hlx_hlx"/>
</dbReference>
<sequence length="61" mass="7204">MPRKSQSVKKKQYITVSIPTDLAEEIDKLIETNPGYISRQEFIIDAIRRRIEELIKLECKK</sequence>
<evidence type="ECO:0000313" key="2">
    <source>
        <dbReference type="Proteomes" id="UP001432202"/>
    </source>
</evidence>
<dbReference type="SUPFAM" id="SSF47598">
    <property type="entry name" value="Ribbon-helix-helix"/>
    <property type="match status" value="1"/>
</dbReference>
<dbReference type="CDD" id="cd22231">
    <property type="entry name" value="RHH_NikR_HicB-like"/>
    <property type="match status" value="1"/>
</dbReference>
<dbReference type="EMBL" id="CP146017">
    <property type="protein sequence ID" value="WWQ61873.1"/>
    <property type="molecule type" value="Genomic_DNA"/>
</dbReference>